<dbReference type="GO" id="GO:0006139">
    <property type="term" value="P:nucleobase-containing compound metabolic process"/>
    <property type="evidence" value="ECO:0007669"/>
    <property type="project" value="UniProtKB-ARBA"/>
</dbReference>
<dbReference type="PANTHER" id="PTHR11455">
    <property type="entry name" value="CRYPTOCHROME"/>
    <property type="match status" value="1"/>
</dbReference>
<organism evidence="9 10">
    <name type="scientific">Psilocybe cf. subviscida</name>
    <dbReference type="NCBI Taxonomy" id="2480587"/>
    <lineage>
        <taxon>Eukaryota</taxon>
        <taxon>Fungi</taxon>
        <taxon>Dikarya</taxon>
        <taxon>Basidiomycota</taxon>
        <taxon>Agaricomycotina</taxon>
        <taxon>Agaricomycetes</taxon>
        <taxon>Agaricomycetidae</taxon>
        <taxon>Agaricales</taxon>
        <taxon>Agaricineae</taxon>
        <taxon>Strophariaceae</taxon>
        <taxon>Psilocybe</taxon>
    </lineage>
</organism>
<dbReference type="InterPro" id="IPR002081">
    <property type="entry name" value="Cryptochrome/DNA_photolyase_1"/>
</dbReference>
<feature type="domain" description="Photolyase/cryptochrome alpha/beta" evidence="8">
    <location>
        <begin position="71"/>
        <end position="208"/>
    </location>
</feature>
<dbReference type="Pfam" id="PF00875">
    <property type="entry name" value="DNA_photolyase"/>
    <property type="match status" value="1"/>
</dbReference>
<dbReference type="Gene3D" id="1.25.40.80">
    <property type="match status" value="1"/>
</dbReference>
<dbReference type="Gene3D" id="1.10.579.10">
    <property type="entry name" value="DNA Cyclobutane Dipyrimidine Photolyase, subunit A, domain 3"/>
    <property type="match status" value="1"/>
</dbReference>
<dbReference type="SUPFAM" id="SSF52425">
    <property type="entry name" value="Cryptochrome/photolyase, N-terminal domain"/>
    <property type="match status" value="1"/>
</dbReference>
<feature type="binding site" evidence="5">
    <location>
        <position position="338"/>
    </location>
    <ligand>
        <name>FAD</name>
        <dbReference type="ChEBI" id="CHEBI:57692"/>
    </ligand>
</feature>
<reference evidence="9 10" key="1">
    <citation type="journal article" date="2020" name="ISME J.">
        <title>Uncovering the hidden diversity of litter-decomposition mechanisms in mushroom-forming fungi.</title>
        <authorList>
            <person name="Floudas D."/>
            <person name="Bentzer J."/>
            <person name="Ahren D."/>
            <person name="Johansson T."/>
            <person name="Persson P."/>
            <person name="Tunlid A."/>
        </authorList>
    </citation>
    <scope>NUCLEOTIDE SEQUENCE [LARGE SCALE GENOMIC DNA]</scope>
    <source>
        <strain evidence="9 10">CBS 101986</strain>
    </source>
</reference>
<feature type="compositionally biased region" description="Polar residues" evidence="7">
    <location>
        <begin position="7"/>
        <end position="18"/>
    </location>
</feature>
<evidence type="ECO:0000256" key="6">
    <source>
        <dbReference type="PIRSR" id="PIRSR602081-2"/>
    </source>
</evidence>
<evidence type="ECO:0000256" key="5">
    <source>
        <dbReference type="PIRSR" id="PIRSR602081-1"/>
    </source>
</evidence>
<dbReference type="Gene3D" id="3.40.50.620">
    <property type="entry name" value="HUPs"/>
    <property type="match status" value="1"/>
</dbReference>
<keyword evidence="4" id="KW-0157">Chromophore</keyword>
<dbReference type="InterPro" id="IPR036155">
    <property type="entry name" value="Crypto/Photolyase_N_sf"/>
</dbReference>
<dbReference type="AlphaFoldDB" id="A0A8H5BFN3"/>
<protein>
    <recommendedName>
        <fullName evidence="8">Photolyase/cryptochrome alpha/beta domain-containing protein</fullName>
    </recommendedName>
</protein>
<dbReference type="GO" id="GO:0003904">
    <property type="term" value="F:deoxyribodipyrimidine photo-lyase activity"/>
    <property type="evidence" value="ECO:0007669"/>
    <property type="project" value="TreeGrafter"/>
</dbReference>
<gene>
    <name evidence="9" type="ORF">D9619_000827</name>
</gene>
<comment type="cofactor">
    <cofactor evidence="5">
        <name>FAD</name>
        <dbReference type="ChEBI" id="CHEBI:57692"/>
    </cofactor>
    <text evidence="5">Binds 1 FAD per subunit.</text>
</comment>
<feature type="binding site" evidence="5">
    <location>
        <begin position="392"/>
        <end position="399"/>
    </location>
    <ligand>
        <name>FAD</name>
        <dbReference type="ChEBI" id="CHEBI:57692"/>
    </ligand>
</feature>
<dbReference type="EMBL" id="JAACJJ010000028">
    <property type="protein sequence ID" value="KAF5322236.1"/>
    <property type="molecule type" value="Genomic_DNA"/>
</dbReference>
<dbReference type="InterPro" id="IPR006050">
    <property type="entry name" value="DNA_photolyase_N"/>
</dbReference>
<dbReference type="GO" id="GO:0005737">
    <property type="term" value="C:cytoplasm"/>
    <property type="evidence" value="ECO:0007669"/>
    <property type="project" value="TreeGrafter"/>
</dbReference>
<feature type="site" description="Electron transfer via tryptophanyl radical" evidence="6">
    <location>
        <position position="424"/>
    </location>
</feature>
<dbReference type="GO" id="GO:0003677">
    <property type="term" value="F:DNA binding"/>
    <property type="evidence" value="ECO:0007669"/>
    <property type="project" value="TreeGrafter"/>
</dbReference>
<accession>A0A8H5BFN3</accession>
<feature type="site" description="Electron transfer via tryptophanyl radical" evidence="6">
    <location>
        <position position="494"/>
    </location>
</feature>
<keyword evidence="10" id="KW-1185">Reference proteome</keyword>
<feature type="binding site" evidence="5">
    <location>
        <position position="389"/>
    </location>
    <ligand>
        <name>FAD</name>
        <dbReference type="ChEBI" id="CHEBI:57692"/>
    </ligand>
</feature>
<feature type="site" description="Electron transfer via tryptophanyl radical" evidence="6">
    <location>
        <position position="517"/>
    </location>
</feature>
<dbReference type="GO" id="GO:0006950">
    <property type="term" value="P:response to stress"/>
    <property type="evidence" value="ECO:0007669"/>
    <property type="project" value="UniProtKB-ARBA"/>
</dbReference>
<sequence>MHKRELSASTTEQDQYAFSSKRARVSPTGFNPNKIASAEAAARVDANTPLSQLAKLMDAVTLDEEKKDGSCVVYWMRKSDLRVRDNKALSRASQQAQEQGIPLVALFVISPQDYVAHDVGSRKIDFMLRNLALIKKSLDTLNIPLCTYVHSPRKTIPTFVLSFCQNLQAHDIYANLEYEVDELRRDIELHKIANSKAIEAHFVHDKCVIEPGALLTKQDKPYAVYSPYQRLWLATLNDNIPYYLEDCPTPKANGESIRTNEKFSALFEKEVPKELEGHVLEPHDKSKMEEVWPAGEDAAREILDRFLTTKARTSQLGAVNPLSDGAEVCLKNNRISKYEKQRDLVGSDTTSRISAYLTSGVISARECVRATMKGKTKVEGDRNSGIGRWIQEIAWREFYTNILASFPRVSMGRPYLEKMSKVVWENHQVPEESGVGRAGKDLDDVEMLRKWKAGMTGVPIVDAAMRCINEMGWVHNRARMITAMFLTKDLMIDWRVGERYFMEKLIDGDLSANNGGWQWCASTGVDPCPYFRIFNPYTQSEKADPTGDFIRHWVPELCKVRGPDLHNPSAKLADKLGYPRPIISHNEARQRALRRYKNPGEE</sequence>
<keyword evidence="2 5" id="KW-0285">Flavoprotein</keyword>
<evidence type="ECO:0000256" key="2">
    <source>
        <dbReference type="ARBA" id="ARBA00022630"/>
    </source>
</evidence>
<keyword evidence="3 5" id="KW-0274">FAD</keyword>
<evidence type="ECO:0000313" key="10">
    <source>
        <dbReference type="Proteomes" id="UP000567179"/>
    </source>
</evidence>
<evidence type="ECO:0000256" key="3">
    <source>
        <dbReference type="ARBA" id="ARBA00022827"/>
    </source>
</evidence>
<dbReference type="GO" id="GO:0043153">
    <property type="term" value="P:entrainment of circadian clock by photoperiod"/>
    <property type="evidence" value="ECO:0007669"/>
    <property type="project" value="TreeGrafter"/>
</dbReference>
<dbReference type="GO" id="GO:0005634">
    <property type="term" value="C:nucleus"/>
    <property type="evidence" value="ECO:0007669"/>
    <property type="project" value="TreeGrafter"/>
</dbReference>
<dbReference type="PROSITE" id="PS00394">
    <property type="entry name" value="DNA_PHOTOLYASES_1_1"/>
    <property type="match status" value="1"/>
</dbReference>
<evidence type="ECO:0000259" key="8">
    <source>
        <dbReference type="PROSITE" id="PS51645"/>
    </source>
</evidence>
<comment type="caution">
    <text evidence="9">The sequence shown here is derived from an EMBL/GenBank/DDBJ whole genome shotgun (WGS) entry which is preliminary data.</text>
</comment>
<evidence type="ECO:0000256" key="7">
    <source>
        <dbReference type="SAM" id="MobiDB-lite"/>
    </source>
</evidence>
<dbReference type="InterPro" id="IPR014729">
    <property type="entry name" value="Rossmann-like_a/b/a_fold"/>
</dbReference>
<feature type="region of interest" description="Disordered" evidence="7">
    <location>
        <begin position="1"/>
        <end position="25"/>
    </location>
</feature>
<dbReference type="PROSITE" id="PS51645">
    <property type="entry name" value="PHR_CRY_ALPHA_BETA"/>
    <property type="match status" value="1"/>
</dbReference>
<name>A0A8H5BFN3_9AGAR</name>
<dbReference type="SUPFAM" id="SSF48173">
    <property type="entry name" value="Cryptochrome/photolyase FAD-binding domain"/>
    <property type="match status" value="1"/>
</dbReference>
<dbReference type="PANTHER" id="PTHR11455:SF18">
    <property type="entry name" value="SI:CH1073-390K14.1"/>
    <property type="match status" value="1"/>
</dbReference>
<evidence type="ECO:0000256" key="4">
    <source>
        <dbReference type="ARBA" id="ARBA00022991"/>
    </source>
</evidence>
<dbReference type="Proteomes" id="UP000567179">
    <property type="component" value="Unassembled WGS sequence"/>
</dbReference>
<feature type="binding site" evidence="5">
    <location>
        <begin position="350"/>
        <end position="354"/>
    </location>
    <ligand>
        <name>FAD</name>
        <dbReference type="ChEBI" id="CHEBI:57692"/>
    </ligand>
</feature>
<dbReference type="InterPro" id="IPR005101">
    <property type="entry name" value="Cryptochr/Photolyase_FAD-bd"/>
</dbReference>
<dbReference type="GO" id="GO:0032922">
    <property type="term" value="P:circadian regulation of gene expression"/>
    <property type="evidence" value="ECO:0007669"/>
    <property type="project" value="TreeGrafter"/>
</dbReference>
<proteinExistence type="inferred from homology"/>
<dbReference type="Pfam" id="PF03441">
    <property type="entry name" value="FAD_binding_7"/>
    <property type="match status" value="1"/>
</dbReference>
<dbReference type="InterPro" id="IPR018394">
    <property type="entry name" value="DNA_photolyase_1_CS_C"/>
</dbReference>
<evidence type="ECO:0000313" key="9">
    <source>
        <dbReference type="EMBL" id="KAF5322236.1"/>
    </source>
</evidence>
<evidence type="ECO:0000256" key="1">
    <source>
        <dbReference type="ARBA" id="ARBA00005862"/>
    </source>
</evidence>
<dbReference type="OrthoDB" id="435881at2759"/>
<dbReference type="InterPro" id="IPR036134">
    <property type="entry name" value="Crypto/Photolyase_FAD-like_sf"/>
</dbReference>
<comment type="similarity">
    <text evidence="1">Belongs to the DNA photolyase class-1 family.</text>
</comment>
<feature type="binding site" evidence="5">
    <location>
        <begin position="507"/>
        <end position="509"/>
    </location>
    <ligand>
        <name>FAD</name>
        <dbReference type="ChEBI" id="CHEBI:57692"/>
    </ligand>
</feature>
<dbReference type="GO" id="GO:0071949">
    <property type="term" value="F:FAD binding"/>
    <property type="evidence" value="ECO:0007669"/>
    <property type="project" value="TreeGrafter"/>
</dbReference>